<feature type="compositionally biased region" description="Basic and acidic residues" evidence="1">
    <location>
        <begin position="102"/>
        <end position="119"/>
    </location>
</feature>
<dbReference type="RefSeq" id="WP_124956072.1">
    <property type="nucleotide sequence ID" value="NZ_RRCH01000032.1"/>
</dbReference>
<feature type="compositionally biased region" description="Basic and acidic residues" evidence="1">
    <location>
        <begin position="138"/>
        <end position="157"/>
    </location>
</feature>
<dbReference type="InterPro" id="IPR041025">
    <property type="entry name" value="HNH_repeat"/>
</dbReference>
<reference evidence="2 3" key="1">
    <citation type="submission" date="2018-11" db="EMBL/GenBank/DDBJ databases">
        <title>Taxonoimc description of Halomarina strain SPP-AMP-1.</title>
        <authorList>
            <person name="Pal Y."/>
            <person name="Srinivasana K."/>
            <person name="Verma A."/>
            <person name="Kumar P."/>
        </authorList>
    </citation>
    <scope>NUCLEOTIDE SEQUENCE [LARGE SCALE GENOMIC DNA]</scope>
    <source>
        <strain evidence="2 3">SPP-AMP-1</strain>
    </source>
</reference>
<feature type="region of interest" description="Disordered" evidence="1">
    <location>
        <begin position="1"/>
        <end position="29"/>
    </location>
</feature>
<feature type="region of interest" description="Disordered" evidence="1">
    <location>
        <begin position="282"/>
        <end position="338"/>
    </location>
</feature>
<dbReference type="Pfam" id="PF18780">
    <property type="entry name" value="HNH_repeat"/>
    <property type="match status" value="3"/>
</dbReference>
<keyword evidence="3" id="KW-1185">Reference proteome</keyword>
<evidence type="ECO:0000313" key="3">
    <source>
        <dbReference type="Proteomes" id="UP000282322"/>
    </source>
</evidence>
<protein>
    <submittedName>
        <fullName evidence="2">Uncharacterized protein</fullName>
    </submittedName>
</protein>
<accession>A0A3P3R787</accession>
<dbReference type="OrthoDB" id="11472at2157"/>
<organism evidence="2 3">
    <name type="scientific">Halocatena pleomorpha</name>
    <dbReference type="NCBI Taxonomy" id="1785090"/>
    <lineage>
        <taxon>Archaea</taxon>
        <taxon>Methanobacteriati</taxon>
        <taxon>Methanobacteriota</taxon>
        <taxon>Stenosarchaea group</taxon>
        <taxon>Halobacteria</taxon>
        <taxon>Halobacteriales</taxon>
        <taxon>Natronomonadaceae</taxon>
        <taxon>Halocatena</taxon>
    </lineage>
</organism>
<dbReference type="EMBL" id="RRCH01000032">
    <property type="protein sequence ID" value="RRJ28799.1"/>
    <property type="molecule type" value="Genomic_DNA"/>
</dbReference>
<feature type="region of interest" description="Disordered" evidence="1">
    <location>
        <begin position="94"/>
        <end position="166"/>
    </location>
</feature>
<sequence>MAEEFTQNHQDLYQDVTRPEDEPEEKQIDLRRRDLVIALVSLTQELGHLPSAEEINDHGEYVHQRYRDEFGDLYTAYQETGILPDEVTRADFYSEEAATPRPDTEGKSDGVKEPEPKPEPDEEAPEKETPENSEGEAETDKSVEIDASERDVDRPEFEIPEDFNEDDLISEIQRFANLLGEPPTEDLVATYGVFSAETYRDAFSSWAAALETAEYDPNDVPDWSRRSHTNTDILDGLRAVADELGHAPTTTEAEKLIDFSPGLASLRFGSWVAALETAGLDSSERYSVQTEDTGEEDEEQDSGESKAEDEEDDDDPIGSLIDDTLKDMLLSDDADGPI</sequence>
<gene>
    <name evidence="2" type="ORF">EIK79_14855</name>
</gene>
<dbReference type="Proteomes" id="UP000282322">
    <property type="component" value="Unassembled WGS sequence"/>
</dbReference>
<proteinExistence type="predicted"/>
<comment type="caution">
    <text evidence="2">The sequence shown here is derived from an EMBL/GenBank/DDBJ whole genome shotgun (WGS) entry which is preliminary data.</text>
</comment>
<evidence type="ECO:0000313" key="2">
    <source>
        <dbReference type="EMBL" id="RRJ28799.1"/>
    </source>
</evidence>
<feature type="compositionally biased region" description="Acidic residues" evidence="1">
    <location>
        <begin position="120"/>
        <end position="137"/>
    </location>
</feature>
<name>A0A3P3R787_9EURY</name>
<feature type="compositionally biased region" description="Basic and acidic residues" evidence="1">
    <location>
        <begin position="17"/>
        <end position="29"/>
    </location>
</feature>
<evidence type="ECO:0000256" key="1">
    <source>
        <dbReference type="SAM" id="MobiDB-lite"/>
    </source>
</evidence>
<feature type="compositionally biased region" description="Acidic residues" evidence="1">
    <location>
        <begin position="292"/>
        <end position="316"/>
    </location>
</feature>
<feature type="compositionally biased region" description="Polar residues" evidence="1">
    <location>
        <begin position="1"/>
        <end position="11"/>
    </location>
</feature>
<dbReference type="AlphaFoldDB" id="A0A3P3R787"/>